<name>A0AAV4QJR9_CAEEX</name>
<evidence type="ECO:0000313" key="4">
    <source>
        <dbReference type="Proteomes" id="UP001054945"/>
    </source>
</evidence>
<protein>
    <submittedName>
        <fullName evidence="3">Uncharacterized protein</fullName>
    </submittedName>
</protein>
<organism evidence="3 4">
    <name type="scientific">Caerostris extrusa</name>
    <name type="common">Bark spider</name>
    <name type="synonym">Caerostris bankana</name>
    <dbReference type="NCBI Taxonomy" id="172846"/>
    <lineage>
        <taxon>Eukaryota</taxon>
        <taxon>Metazoa</taxon>
        <taxon>Ecdysozoa</taxon>
        <taxon>Arthropoda</taxon>
        <taxon>Chelicerata</taxon>
        <taxon>Arachnida</taxon>
        <taxon>Araneae</taxon>
        <taxon>Araneomorphae</taxon>
        <taxon>Entelegynae</taxon>
        <taxon>Araneoidea</taxon>
        <taxon>Araneidae</taxon>
        <taxon>Caerostris</taxon>
    </lineage>
</organism>
<dbReference type="Proteomes" id="UP001054945">
    <property type="component" value="Unassembled WGS sequence"/>
</dbReference>
<keyword evidence="2" id="KW-1133">Transmembrane helix</keyword>
<sequence length="146" mass="16407">MKQDEQGNVVQMNGPLLMGASPLPWCLSSQDCKYEDKNKIYSSQQPFQNRNVNRKLPTNGAHRMPVRPLYNSKGGQAQMRASPGTQVSSAPLGAHPFRHQMGSYRYNVPAAPPPYASFPAIQTVSSTFWFYFLLGMLCSFMYHNKS</sequence>
<dbReference type="AlphaFoldDB" id="A0AAV4QJR9"/>
<proteinExistence type="predicted"/>
<feature type="region of interest" description="Disordered" evidence="1">
    <location>
        <begin position="43"/>
        <end position="92"/>
    </location>
</feature>
<keyword evidence="4" id="KW-1185">Reference proteome</keyword>
<keyword evidence="2" id="KW-0472">Membrane</keyword>
<evidence type="ECO:0000256" key="2">
    <source>
        <dbReference type="SAM" id="Phobius"/>
    </source>
</evidence>
<gene>
    <name evidence="3" type="primary">AVEN_218004_1</name>
    <name evidence="3" type="ORF">CEXT_564501</name>
</gene>
<evidence type="ECO:0000313" key="3">
    <source>
        <dbReference type="EMBL" id="GIY08457.1"/>
    </source>
</evidence>
<reference evidence="3 4" key="1">
    <citation type="submission" date="2021-06" db="EMBL/GenBank/DDBJ databases">
        <title>Caerostris extrusa draft genome.</title>
        <authorList>
            <person name="Kono N."/>
            <person name="Arakawa K."/>
        </authorList>
    </citation>
    <scope>NUCLEOTIDE SEQUENCE [LARGE SCALE GENOMIC DNA]</scope>
</reference>
<evidence type="ECO:0000256" key="1">
    <source>
        <dbReference type="SAM" id="MobiDB-lite"/>
    </source>
</evidence>
<feature type="transmembrane region" description="Helical" evidence="2">
    <location>
        <begin position="128"/>
        <end position="144"/>
    </location>
</feature>
<accession>A0AAV4QJR9</accession>
<keyword evidence="2" id="KW-0812">Transmembrane</keyword>
<comment type="caution">
    <text evidence="3">The sequence shown here is derived from an EMBL/GenBank/DDBJ whole genome shotgun (WGS) entry which is preliminary data.</text>
</comment>
<dbReference type="EMBL" id="BPLR01006253">
    <property type="protein sequence ID" value="GIY08457.1"/>
    <property type="molecule type" value="Genomic_DNA"/>
</dbReference>